<evidence type="ECO:0000256" key="8">
    <source>
        <dbReference type="ARBA" id="ARBA00022695"/>
    </source>
</evidence>
<dbReference type="Pfam" id="PF01300">
    <property type="entry name" value="Sua5_yciO_yrdC"/>
    <property type="match status" value="1"/>
</dbReference>
<evidence type="ECO:0000256" key="12">
    <source>
        <dbReference type="ARBA" id="ARBA00048366"/>
    </source>
</evidence>
<keyword evidence="10 13" id="KW-0067">ATP-binding</keyword>
<dbReference type="PANTHER" id="PTHR17490:SF16">
    <property type="entry name" value="THREONYLCARBAMOYL-AMP SYNTHASE"/>
    <property type="match status" value="1"/>
</dbReference>
<evidence type="ECO:0000256" key="11">
    <source>
        <dbReference type="ARBA" id="ARBA00029774"/>
    </source>
</evidence>
<dbReference type="PROSITE" id="PS51163">
    <property type="entry name" value="YRDC"/>
    <property type="match status" value="1"/>
</dbReference>
<dbReference type="GO" id="GO:0006450">
    <property type="term" value="P:regulation of translational fidelity"/>
    <property type="evidence" value="ECO:0007669"/>
    <property type="project" value="TreeGrafter"/>
</dbReference>
<dbReference type="GO" id="GO:0005524">
    <property type="term" value="F:ATP binding"/>
    <property type="evidence" value="ECO:0007669"/>
    <property type="project" value="UniProtKB-UniRule"/>
</dbReference>
<dbReference type="GO" id="GO:0005737">
    <property type="term" value="C:cytoplasm"/>
    <property type="evidence" value="ECO:0007669"/>
    <property type="project" value="UniProtKB-SubCell"/>
</dbReference>
<dbReference type="PANTHER" id="PTHR17490">
    <property type="entry name" value="SUA5"/>
    <property type="match status" value="1"/>
</dbReference>
<comment type="caution">
    <text evidence="16">The sequence shown here is derived from an EMBL/GenBank/DDBJ whole genome shotgun (WGS) entry which is preliminary data.</text>
</comment>
<evidence type="ECO:0000313" key="17">
    <source>
        <dbReference type="Proteomes" id="UP000683139"/>
    </source>
</evidence>
<evidence type="ECO:0000256" key="5">
    <source>
        <dbReference type="ARBA" id="ARBA00022490"/>
    </source>
</evidence>
<organism evidence="16 17">
    <name type="scientific">Paenibacillus montaniterrae</name>
    <dbReference type="NCBI Taxonomy" id="429341"/>
    <lineage>
        <taxon>Bacteria</taxon>
        <taxon>Bacillati</taxon>
        <taxon>Bacillota</taxon>
        <taxon>Bacilli</taxon>
        <taxon>Bacillales</taxon>
        <taxon>Paenibacillaceae</taxon>
        <taxon>Paenibacillus</taxon>
    </lineage>
</organism>
<keyword evidence="7 13" id="KW-0819">tRNA processing</keyword>
<feature type="domain" description="YrdC-like" evidence="15">
    <location>
        <begin position="18"/>
        <end position="206"/>
    </location>
</feature>
<evidence type="ECO:0000256" key="9">
    <source>
        <dbReference type="ARBA" id="ARBA00022741"/>
    </source>
</evidence>
<reference evidence="16" key="1">
    <citation type="submission" date="2021-03" db="EMBL/GenBank/DDBJ databases">
        <title>Antimicrobial resistance genes in bacteria isolated from Japanese honey, and their potential for conferring macrolide and lincosamide resistance in the American foulbrood pathogen Paenibacillus larvae.</title>
        <authorList>
            <person name="Okamoto M."/>
            <person name="Kumagai M."/>
            <person name="Kanamori H."/>
            <person name="Takamatsu D."/>
        </authorList>
    </citation>
    <scope>NUCLEOTIDE SEQUENCE</scope>
    <source>
        <strain evidence="16">J40TS1</strain>
    </source>
</reference>
<comment type="subcellular location">
    <subcellularLocation>
        <location evidence="1 13">Cytoplasm</location>
    </subcellularLocation>
</comment>
<dbReference type="InterPro" id="IPR005145">
    <property type="entry name" value="Sua5_C"/>
</dbReference>
<dbReference type="EC" id="2.7.7.87" evidence="3 13"/>
<name>A0A919YS17_9BACL</name>
<dbReference type="EMBL" id="BOSE01000012">
    <property type="protein sequence ID" value="GIP19033.1"/>
    <property type="molecule type" value="Genomic_DNA"/>
</dbReference>
<feature type="binding site" evidence="14">
    <location>
        <position position="187"/>
    </location>
    <ligand>
        <name>L-threonine</name>
        <dbReference type="ChEBI" id="CHEBI:57926"/>
    </ligand>
</feature>
<feature type="binding site" evidence="14">
    <location>
        <position position="202"/>
    </location>
    <ligand>
        <name>ATP</name>
        <dbReference type="ChEBI" id="CHEBI:30616"/>
    </ligand>
</feature>
<comment type="similarity">
    <text evidence="2 13">Belongs to the SUA5 family.</text>
</comment>
<proteinExistence type="inferred from homology"/>
<accession>A0A919YS17</accession>
<sequence>MTVHTKVWNINIAEPAWQKQLAEAAERLAAGKQIAFPTETVYGLGADATNDAAVQGIFSAKGRPADNPLIVHIFDIQQVEQLAQQVSELAIKLMDAFWPGPLTIVLPVKQGVLSSYVTAGLDTVGIRMPDHPIALELMRQARVPVAAPSANTSGRPSPTLAAHVYEDLQGKISGIVDGGATGVGLESTVVELVDQQLIRVLRPGAVTLEQLQACCPEAVVTMESELESKQAPRSPGMKYTHYAPQGKLAIVKGEPQAVAHYIEQQLARFAATDRCGVLRFDEHERHYQQAALVLSLGSIHQLEQAAARLYQALRQFDEQQIQYIWSEASEAAGIGAALMNRLLKAAGHTVIEV</sequence>
<evidence type="ECO:0000256" key="3">
    <source>
        <dbReference type="ARBA" id="ARBA00012584"/>
    </source>
</evidence>
<keyword evidence="17" id="KW-1185">Reference proteome</keyword>
<evidence type="ECO:0000256" key="7">
    <source>
        <dbReference type="ARBA" id="ARBA00022694"/>
    </source>
</evidence>
<comment type="function">
    <text evidence="13">Required for the formation of a threonylcarbamoyl group on adenosine at position 37 (t(6)A37) in tRNAs that read codons beginning with adenine.</text>
</comment>
<dbReference type="AlphaFoldDB" id="A0A919YS17"/>
<feature type="binding site" evidence="14">
    <location>
        <position position="63"/>
    </location>
    <ligand>
        <name>ATP</name>
        <dbReference type="ChEBI" id="CHEBI:30616"/>
    </ligand>
</feature>
<dbReference type="FunFam" id="3.90.870.10:FF:000008">
    <property type="entry name" value="Threonylcarbamoyl-AMP synthase"/>
    <property type="match status" value="1"/>
</dbReference>
<dbReference type="PIRSF" id="PIRSF004930">
    <property type="entry name" value="Tln_factor_SUA5"/>
    <property type="match status" value="1"/>
</dbReference>
<evidence type="ECO:0000259" key="15">
    <source>
        <dbReference type="PROSITE" id="PS51163"/>
    </source>
</evidence>
<evidence type="ECO:0000256" key="6">
    <source>
        <dbReference type="ARBA" id="ARBA00022679"/>
    </source>
</evidence>
<keyword evidence="9 13" id="KW-0547">Nucleotide-binding</keyword>
<dbReference type="InterPro" id="IPR038385">
    <property type="entry name" value="Sua5/YwlC_C"/>
</dbReference>
<dbReference type="InterPro" id="IPR050156">
    <property type="entry name" value="TC-AMP_synthase_SUA5"/>
</dbReference>
<dbReference type="InterPro" id="IPR010923">
    <property type="entry name" value="T(6)A37_SUA5"/>
</dbReference>
<feature type="binding site" evidence="14">
    <location>
        <position position="149"/>
    </location>
    <ligand>
        <name>ATP</name>
        <dbReference type="ChEBI" id="CHEBI:30616"/>
    </ligand>
</feature>
<dbReference type="InterPro" id="IPR017945">
    <property type="entry name" value="DHBP_synth_RibB-like_a/b_dom"/>
</dbReference>
<feature type="binding site" evidence="14">
    <location>
        <position position="127"/>
    </location>
    <ligand>
        <name>L-threonine</name>
        <dbReference type="ChEBI" id="CHEBI:57926"/>
    </ligand>
</feature>
<evidence type="ECO:0000256" key="14">
    <source>
        <dbReference type="PIRSR" id="PIRSR004930-1"/>
    </source>
</evidence>
<dbReference type="GO" id="GO:0000049">
    <property type="term" value="F:tRNA binding"/>
    <property type="evidence" value="ECO:0007669"/>
    <property type="project" value="TreeGrafter"/>
</dbReference>
<feature type="binding site" evidence="14">
    <location>
        <position position="242"/>
    </location>
    <ligand>
        <name>ATP</name>
        <dbReference type="ChEBI" id="CHEBI:30616"/>
    </ligand>
</feature>
<feature type="binding site" evidence="14">
    <location>
        <position position="72"/>
    </location>
    <ligand>
        <name>L-threonine</name>
        <dbReference type="ChEBI" id="CHEBI:57926"/>
    </ligand>
</feature>
<dbReference type="GO" id="GO:0003725">
    <property type="term" value="F:double-stranded RNA binding"/>
    <property type="evidence" value="ECO:0007669"/>
    <property type="project" value="UniProtKB-UniRule"/>
</dbReference>
<dbReference type="GO" id="GO:0008033">
    <property type="term" value="P:tRNA processing"/>
    <property type="evidence" value="ECO:0007669"/>
    <property type="project" value="UniProtKB-KW"/>
</dbReference>
<feature type="binding site" evidence="14">
    <location>
        <position position="67"/>
    </location>
    <ligand>
        <name>ATP</name>
        <dbReference type="ChEBI" id="CHEBI:30616"/>
    </ligand>
</feature>
<evidence type="ECO:0000256" key="2">
    <source>
        <dbReference type="ARBA" id="ARBA00007663"/>
    </source>
</evidence>
<feature type="binding site" evidence="14">
    <location>
        <position position="147"/>
    </location>
    <ligand>
        <name>L-threonine</name>
        <dbReference type="ChEBI" id="CHEBI:57926"/>
    </ligand>
</feature>
<evidence type="ECO:0000256" key="13">
    <source>
        <dbReference type="PIRNR" id="PIRNR004930"/>
    </source>
</evidence>
<evidence type="ECO:0000256" key="10">
    <source>
        <dbReference type="ARBA" id="ARBA00022840"/>
    </source>
</evidence>
<dbReference type="SUPFAM" id="SSF55821">
    <property type="entry name" value="YrdC/RibB"/>
    <property type="match status" value="1"/>
</dbReference>
<feature type="binding site" evidence="14">
    <location>
        <position position="123"/>
    </location>
    <ligand>
        <name>ATP</name>
        <dbReference type="ChEBI" id="CHEBI:30616"/>
    </ligand>
</feature>
<keyword evidence="6 13" id="KW-0808">Transferase</keyword>
<protein>
    <recommendedName>
        <fullName evidence="4 13">Threonylcarbamoyl-AMP synthase</fullName>
        <shortName evidence="13">TC-AMP synthase</shortName>
        <ecNumber evidence="3 13">2.7.7.87</ecNumber>
    </recommendedName>
    <alternativeName>
        <fullName evidence="11 13">L-threonylcarbamoyladenylate synthase</fullName>
    </alternativeName>
</protein>
<dbReference type="Pfam" id="PF03481">
    <property type="entry name" value="Sua5_C"/>
    <property type="match status" value="1"/>
</dbReference>
<dbReference type="NCBIfam" id="TIGR00057">
    <property type="entry name" value="L-threonylcarbamoyladenylate synthase"/>
    <property type="match status" value="1"/>
</dbReference>
<dbReference type="Gene3D" id="3.90.870.10">
    <property type="entry name" value="DHBP synthase"/>
    <property type="match status" value="1"/>
</dbReference>
<keyword evidence="5 13" id="KW-0963">Cytoplasm</keyword>
<feature type="binding site" evidence="14">
    <location>
        <position position="40"/>
    </location>
    <ligand>
        <name>L-threonine</name>
        <dbReference type="ChEBI" id="CHEBI:57926"/>
    </ligand>
</feature>
<evidence type="ECO:0000256" key="1">
    <source>
        <dbReference type="ARBA" id="ARBA00004496"/>
    </source>
</evidence>
<dbReference type="GO" id="GO:0061710">
    <property type="term" value="F:L-threonylcarbamoyladenylate synthase"/>
    <property type="evidence" value="ECO:0007669"/>
    <property type="project" value="UniProtKB-EC"/>
</dbReference>
<evidence type="ECO:0000313" key="16">
    <source>
        <dbReference type="EMBL" id="GIP19033.1"/>
    </source>
</evidence>
<dbReference type="Proteomes" id="UP000683139">
    <property type="component" value="Unassembled WGS sequence"/>
</dbReference>
<feature type="binding site" evidence="14">
    <location>
        <position position="157"/>
    </location>
    <ligand>
        <name>ATP</name>
        <dbReference type="ChEBI" id="CHEBI:30616"/>
    </ligand>
</feature>
<comment type="catalytic activity">
    <reaction evidence="12 13">
        <text>L-threonine + hydrogencarbonate + ATP = L-threonylcarbamoyladenylate + diphosphate + H2O</text>
        <dbReference type="Rhea" id="RHEA:36407"/>
        <dbReference type="ChEBI" id="CHEBI:15377"/>
        <dbReference type="ChEBI" id="CHEBI:17544"/>
        <dbReference type="ChEBI" id="CHEBI:30616"/>
        <dbReference type="ChEBI" id="CHEBI:33019"/>
        <dbReference type="ChEBI" id="CHEBI:57926"/>
        <dbReference type="ChEBI" id="CHEBI:73682"/>
        <dbReference type="EC" id="2.7.7.87"/>
    </reaction>
</comment>
<dbReference type="InterPro" id="IPR006070">
    <property type="entry name" value="Sua5-like_dom"/>
</dbReference>
<dbReference type="Gene3D" id="3.40.50.11030">
    <property type="entry name" value="Threonylcarbamoyl-AMP synthase, C-terminal domain"/>
    <property type="match status" value="1"/>
</dbReference>
<evidence type="ECO:0000256" key="4">
    <source>
        <dbReference type="ARBA" id="ARBA00015492"/>
    </source>
</evidence>
<gene>
    <name evidence="16" type="ORF">J40TS1_46750</name>
</gene>
<keyword evidence="8 13" id="KW-0548">Nucleotidyltransferase</keyword>